<dbReference type="RefSeq" id="WP_074769067.1">
    <property type="nucleotide sequence ID" value="NZ_FNWO01000010.1"/>
</dbReference>
<name>A0A1H6IK77_MAGFU</name>
<dbReference type="Proteomes" id="UP000182983">
    <property type="component" value="Unassembled WGS sequence"/>
</dbReference>
<keyword evidence="2" id="KW-1185">Reference proteome</keyword>
<proteinExistence type="predicted"/>
<evidence type="ECO:0000313" key="2">
    <source>
        <dbReference type="Proteomes" id="UP000182983"/>
    </source>
</evidence>
<protein>
    <submittedName>
        <fullName evidence="1">Uncharacterized protein</fullName>
    </submittedName>
</protein>
<organism evidence="1 2">
    <name type="scientific">Magnetospirillum fulvum</name>
    <name type="common">Rhodospirillum fulvum</name>
    <dbReference type="NCBI Taxonomy" id="1082"/>
    <lineage>
        <taxon>Bacteria</taxon>
        <taxon>Pseudomonadati</taxon>
        <taxon>Pseudomonadota</taxon>
        <taxon>Alphaproteobacteria</taxon>
        <taxon>Rhodospirillales</taxon>
        <taxon>Rhodospirillaceae</taxon>
        <taxon>Magnetospirillum</taxon>
    </lineage>
</organism>
<dbReference type="EMBL" id="FNWO01000010">
    <property type="protein sequence ID" value="SEH46955.1"/>
    <property type="molecule type" value="Genomic_DNA"/>
</dbReference>
<accession>A0A1H6IK77</accession>
<sequence>MARNDSLDPIEKARLLRGLAFRVHRKQPCPDALAEMLGEESRGGRHRVFRTALDLLAEDGVLPALQAIDLLSDEAAAIMAAVLDANDHRLLSAALARLADHIERVAA</sequence>
<reference evidence="2" key="1">
    <citation type="submission" date="2016-10" db="EMBL/GenBank/DDBJ databases">
        <authorList>
            <person name="Varghese N."/>
            <person name="Submissions S."/>
        </authorList>
    </citation>
    <scope>NUCLEOTIDE SEQUENCE [LARGE SCALE GENOMIC DNA]</scope>
    <source>
        <strain evidence="2">DSM 13234</strain>
    </source>
</reference>
<dbReference type="AlphaFoldDB" id="A0A1H6IK77"/>
<evidence type="ECO:0000313" key="1">
    <source>
        <dbReference type="EMBL" id="SEH46955.1"/>
    </source>
</evidence>
<gene>
    <name evidence="1" type="ORF">SAMN04244559_02511</name>
</gene>